<organism evidence="3">
    <name type="scientific">Lyngbya confervoides BDU141951</name>
    <dbReference type="NCBI Taxonomy" id="1574623"/>
    <lineage>
        <taxon>Bacteria</taxon>
        <taxon>Bacillati</taxon>
        <taxon>Cyanobacteriota</taxon>
        <taxon>Cyanophyceae</taxon>
        <taxon>Oscillatoriophycideae</taxon>
        <taxon>Oscillatoriales</taxon>
        <taxon>Microcoleaceae</taxon>
        <taxon>Lyngbya</taxon>
    </lineage>
</organism>
<feature type="domain" description="SLH" evidence="2">
    <location>
        <begin position="594"/>
        <end position="653"/>
    </location>
</feature>
<dbReference type="InterPro" id="IPR006626">
    <property type="entry name" value="PbH1"/>
</dbReference>
<sequence>MAQLVLYVDSQRGQDRHSGRQPTQACKTLTQALRLRRGDTLIRLAAGRYDAANGEQFPLRMPPNCEVRGEWVSDRPTVLIEGSGPFQHPLLGAQSITCEVADGARLDSVAIANPNRQGIGLCLTAGHPQLHRVVVRQCEQFGIVALDRALPLLQDCRLEDCGQAGITFFTQSKGELQRVQVRRNRIGIWLRDAAAPLIIDCRVERCDRGIAIADMAHPVLRDNHIRQNQTYGLHLTGLGTADFGQAADPGGNIVRENGQFDIYNATQRSLLASGNDLIPPGLQGEVALIASTLPDPSAVPPRLLVQPPDFPNGASETPPPPPGDESSPIEGPLGSQRFPDMANHWAGPFVDGLVATGAIAGLPDGTFRPDRAVSRAEFAAYIAASFPDRPQRRSPRRFNDVSSSFWADGALTYAYTTGFLSGFPDGTLRPNVLITRTQAMVAVTNGLALAGGRVDDLGIYRDRAQIPSYAVDALATATRQRLVVNYPDPLVLRPVEAMTRAELSALIYQGQVALGLAARIESPFIVRPDTTQPTFGDISNHWAAEFIHGLTALNLVSGLSDGRFDPDGPMTRAQFATLITNAFAPAAIRPSMLFIDVPSDFWAAPAIQTTYRGGFMGGFPDRTFAPQNPLLRVQIWVALVNGLYGPETIAPTAAMMQFPDSDQVPQYARSQTAIALSKQFITAAPNDPRLRPNQVATRAETCVAIYQALVDQQRVPPIASSYLLALPSSRA</sequence>
<dbReference type="SMART" id="SM00710">
    <property type="entry name" value="PbH1"/>
    <property type="match status" value="4"/>
</dbReference>
<dbReference type="SUPFAM" id="SSF51126">
    <property type="entry name" value="Pectin lyase-like"/>
    <property type="match status" value="1"/>
</dbReference>
<evidence type="ECO:0000259" key="2">
    <source>
        <dbReference type="PROSITE" id="PS51272"/>
    </source>
</evidence>
<dbReference type="InterPro" id="IPR051465">
    <property type="entry name" value="Cell_Envelope_Struct_Comp"/>
</dbReference>
<dbReference type="Gene3D" id="2.160.20.10">
    <property type="entry name" value="Single-stranded right-handed beta-helix, Pectin lyase-like"/>
    <property type="match status" value="1"/>
</dbReference>
<reference evidence="3" key="1">
    <citation type="submission" date="2014-11" db="EMBL/GenBank/DDBJ databases">
        <authorList>
            <person name="Malar M.C."/>
            <person name="Sen D."/>
            <person name="Tripathy S."/>
        </authorList>
    </citation>
    <scope>NUCLEOTIDE SEQUENCE</scope>
    <source>
        <strain evidence="3">BDU141951</strain>
    </source>
</reference>
<accession>A0A0C1YKU6</accession>
<proteinExistence type="predicted"/>
<dbReference type="InterPro" id="IPR011459">
    <property type="entry name" value="DUF1565"/>
</dbReference>
<dbReference type="PANTHER" id="PTHR43308">
    <property type="entry name" value="OUTER MEMBRANE PROTEIN ALPHA-RELATED"/>
    <property type="match status" value="1"/>
</dbReference>
<dbReference type="EMBL" id="JTHE02000003">
    <property type="protein sequence ID" value="NEV70056.1"/>
    <property type="molecule type" value="Genomic_DNA"/>
</dbReference>
<feature type="domain" description="SLH" evidence="2">
    <location>
        <begin position="655"/>
        <end position="719"/>
    </location>
</feature>
<dbReference type="InterPro" id="IPR012334">
    <property type="entry name" value="Pectin_lyas_fold"/>
</dbReference>
<feature type="region of interest" description="Disordered" evidence="1">
    <location>
        <begin position="299"/>
        <end position="340"/>
    </location>
</feature>
<dbReference type="InterPro" id="IPR001119">
    <property type="entry name" value="SLH_dom"/>
</dbReference>
<dbReference type="PROSITE" id="PS51272">
    <property type="entry name" value="SLH"/>
    <property type="match status" value="5"/>
</dbReference>
<name>A0A0C1YKU6_9CYAN</name>
<comment type="caution">
    <text evidence="3">The sequence shown here is derived from an EMBL/GenBank/DDBJ whole genome shotgun (WGS) entry which is preliminary data.</text>
</comment>
<protein>
    <submittedName>
        <fullName evidence="3">DUF1565 domain-containing protein</fullName>
    </submittedName>
</protein>
<feature type="domain" description="SLH" evidence="2">
    <location>
        <begin position="333"/>
        <end position="396"/>
    </location>
</feature>
<evidence type="ECO:0000313" key="3">
    <source>
        <dbReference type="EMBL" id="NEV70056.1"/>
    </source>
</evidence>
<reference evidence="3" key="2">
    <citation type="journal article" date="2015" name="Genome Announc.">
        <title>Draft Genome Sequence of Filamentous Marine Cyanobacterium Lyngbya confervoides Strain BDU141951.</title>
        <authorList>
            <person name="Chandrababunaidu M.M."/>
            <person name="Sen D."/>
            <person name="Tripathy S."/>
        </authorList>
    </citation>
    <scope>NUCLEOTIDE SEQUENCE</scope>
    <source>
        <strain evidence="3">BDU141951</strain>
    </source>
</reference>
<gene>
    <name evidence="3" type="ORF">QQ91_023470</name>
</gene>
<dbReference type="Pfam" id="PF00395">
    <property type="entry name" value="SLH"/>
    <property type="match status" value="4"/>
</dbReference>
<feature type="domain" description="SLH" evidence="2">
    <location>
        <begin position="398"/>
        <end position="457"/>
    </location>
</feature>
<dbReference type="InterPro" id="IPR011050">
    <property type="entry name" value="Pectin_lyase_fold/virulence"/>
</dbReference>
<evidence type="ECO:0000256" key="1">
    <source>
        <dbReference type="SAM" id="MobiDB-lite"/>
    </source>
</evidence>
<dbReference type="AlphaFoldDB" id="A0A0C1YKU6"/>
<feature type="domain" description="SLH" evidence="2">
    <location>
        <begin position="530"/>
        <end position="593"/>
    </location>
</feature>
<dbReference type="PANTHER" id="PTHR43308:SF5">
    <property type="entry name" value="S-LAYER PROTEIN _ PEPTIDOGLYCAN ENDO-BETA-N-ACETYLGLUCOSAMINIDASE"/>
    <property type="match status" value="1"/>
</dbReference>
<reference evidence="3" key="3">
    <citation type="submission" date="2020-02" db="EMBL/GenBank/DDBJ databases">
        <authorList>
            <person name="Sarangi A.N."/>
            <person name="Ghosh S."/>
            <person name="Mukherjee M."/>
            <person name="Tripathy S."/>
        </authorList>
    </citation>
    <scope>NUCLEOTIDE SEQUENCE</scope>
    <source>
        <strain evidence="3">BDU141951</strain>
    </source>
</reference>
<dbReference type="Pfam" id="PF07602">
    <property type="entry name" value="DUF1565"/>
    <property type="match status" value="1"/>
</dbReference>